<reference evidence="2 3" key="1">
    <citation type="submission" date="2017-12" db="EMBL/GenBank/DDBJ databases">
        <title>Corynebacterium mastitidis 16-1433 Genome.</title>
        <authorList>
            <person name="Gulvik C.A."/>
        </authorList>
    </citation>
    <scope>NUCLEOTIDE SEQUENCE [LARGE SCALE GENOMIC DNA]</scope>
    <source>
        <strain evidence="2 3">16-1433</strain>
    </source>
</reference>
<sequence length="322" mass="33976">MQWVDREVPQPGPRQVQVRVQAAGLNPLDRMIAGGQFKGLLSYRLPQVMGQEFAGVITQVGPGVSQYSVGDAVFGRPAIDRIGTFAEYLVADAADIAPAPRGLAPEEAASLPLVLLTAIQAFTEKARVKPGDKVFIQGGSGGLGSVAVQVAKHLGATVATTVSTPNLEIARRLGADVVVDYRTQRYEDHVRDYDVVLDTLGGEETVRSMGVLRRGGSMVSVVGAPDADFARELGKPFLIPVMWALGAKVQREARKRGIGYRFLFMRASGQQLADATPAIESGEISPLVGSVLPFARLEEALEASAAGKGGPGKIVVTMDGAS</sequence>
<dbReference type="OrthoDB" id="3613651at2"/>
<dbReference type="InterPro" id="IPR013154">
    <property type="entry name" value="ADH-like_N"/>
</dbReference>
<dbReference type="STRING" id="1121365.GCA_000375365_01308"/>
<comment type="caution">
    <text evidence="2">The sequence shown here is derived from an EMBL/GenBank/DDBJ whole genome shotgun (WGS) entry which is preliminary data.</text>
</comment>
<organism evidence="2 3">
    <name type="scientific">Corynebacterium mastitidis</name>
    <dbReference type="NCBI Taxonomy" id="161890"/>
    <lineage>
        <taxon>Bacteria</taxon>
        <taxon>Bacillati</taxon>
        <taxon>Actinomycetota</taxon>
        <taxon>Actinomycetes</taxon>
        <taxon>Mycobacteriales</taxon>
        <taxon>Corynebacteriaceae</taxon>
        <taxon>Corynebacterium</taxon>
    </lineage>
</organism>
<dbReference type="InterPro" id="IPR020843">
    <property type="entry name" value="ER"/>
</dbReference>
<dbReference type="Gene3D" id="3.90.180.10">
    <property type="entry name" value="Medium-chain alcohol dehydrogenases, catalytic domain"/>
    <property type="match status" value="1"/>
</dbReference>
<dbReference type="SUPFAM" id="SSF50129">
    <property type="entry name" value="GroES-like"/>
    <property type="match status" value="1"/>
</dbReference>
<protein>
    <submittedName>
        <fullName evidence="2">NADPH:quinone oxidoreductase</fullName>
    </submittedName>
</protein>
<evidence type="ECO:0000313" key="2">
    <source>
        <dbReference type="EMBL" id="PKF68215.1"/>
    </source>
</evidence>
<dbReference type="InterPro" id="IPR036291">
    <property type="entry name" value="NAD(P)-bd_dom_sf"/>
</dbReference>
<feature type="domain" description="Enoyl reductase (ER)" evidence="1">
    <location>
        <begin position="1"/>
        <end position="316"/>
    </location>
</feature>
<dbReference type="InterPro" id="IPR011032">
    <property type="entry name" value="GroES-like_sf"/>
</dbReference>
<dbReference type="EMBL" id="PJAF01000024">
    <property type="protein sequence ID" value="PKF68215.1"/>
    <property type="molecule type" value="Genomic_DNA"/>
</dbReference>
<gene>
    <name evidence="2" type="ORF">CXB45_08190</name>
</gene>
<dbReference type="Pfam" id="PF08240">
    <property type="entry name" value="ADH_N"/>
    <property type="match status" value="1"/>
</dbReference>
<dbReference type="Proteomes" id="UP000233249">
    <property type="component" value="Unassembled WGS sequence"/>
</dbReference>
<dbReference type="SUPFAM" id="SSF51735">
    <property type="entry name" value="NAD(P)-binding Rossmann-fold domains"/>
    <property type="match status" value="1"/>
</dbReference>
<dbReference type="AlphaFoldDB" id="A0A2N0X686"/>
<dbReference type="InterPro" id="IPR050700">
    <property type="entry name" value="YIM1/Zinc_Alcohol_DH_Fams"/>
</dbReference>
<dbReference type="Gene3D" id="3.40.50.720">
    <property type="entry name" value="NAD(P)-binding Rossmann-like Domain"/>
    <property type="match status" value="1"/>
</dbReference>
<evidence type="ECO:0000259" key="1">
    <source>
        <dbReference type="SMART" id="SM00829"/>
    </source>
</evidence>
<dbReference type="PANTHER" id="PTHR11695:SF294">
    <property type="entry name" value="RETICULON-4-INTERACTING PROTEIN 1, MITOCHONDRIAL"/>
    <property type="match status" value="1"/>
</dbReference>
<proteinExistence type="predicted"/>
<dbReference type="CDD" id="cd05289">
    <property type="entry name" value="MDR_like_2"/>
    <property type="match status" value="1"/>
</dbReference>
<name>A0A2N0X686_9CORY</name>
<dbReference type="GO" id="GO:0016491">
    <property type="term" value="F:oxidoreductase activity"/>
    <property type="evidence" value="ECO:0007669"/>
    <property type="project" value="InterPro"/>
</dbReference>
<evidence type="ECO:0000313" key="3">
    <source>
        <dbReference type="Proteomes" id="UP000233249"/>
    </source>
</evidence>
<dbReference type="SMART" id="SM00829">
    <property type="entry name" value="PKS_ER"/>
    <property type="match status" value="1"/>
</dbReference>
<dbReference type="PANTHER" id="PTHR11695">
    <property type="entry name" value="ALCOHOL DEHYDROGENASE RELATED"/>
    <property type="match status" value="1"/>
</dbReference>
<dbReference type="Pfam" id="PF13602">
    <property type="entry name" value="ADH_zinc_N_2"/>
    <property type="match status" value="1"/>
</dbReference>
<accession>A0A2N0X686</accession>